<accession>A0ABU1ISD7</accession>
<dbReference type="Proteomes" id="UP001185028">
    <property type="component" value="Unassembled WGS sequence"/>
</dbReference>
<protein>
    <submittedName>
        <fullName evidence="2">EAL domain-containing protein (Putative c-di-GMP-specific phosphodiesterase class I)</fullName>
    </submittedName>
</protein>
<dbReference type="Pfam" id="PF00563">
    <property type="entry name" value="EAL"/>
    <property type="match status" value="1"/>
</dbReference>
<dbReference type="InterPro" id="IPR001633">
    <property type="entry name" value="EAL_dom"/>
</dbReference>
<gene>
    <name evidence="2" type="ORF">JOC58_000054</name>
</gene>
<name>A0ABU1ISD7_9BACL</name>
<feature type="domain" description="EAL" evidence="1">
    <location>
        <begin position="31"/>
        <end position="287"/>
    </location>
</feature>
<dbReference type="PROSITE" id="PS50883">
    <property type="entry name" value="EAL"/>
    <property type="match status" value="1"/>
</dbReference>
<dbReference type="PANTHER" id="PTHR33121">
    <property type="entry name" value="CYCLIC DI-GMP PHOSPHODIESTERASE PDEF"/>
    <property type="match status" value="1"/>
</dbReference>
<dbReference type="InterPro" id="IPR050706">
    <property type="entry name" value="Cyclic-di-GMP_PDE-like"/>
</dbReference>
<evidence type="ECO:0000313" key="2">
    <source>
        <dbReference type="EMBL" id="MDR6242170.1"/>
    </source>
</evidence>
<dbReference type="RefSeq" id="WP_188774661.1">
    <property type="nucleotide sequence ID" value="NZ_BMMB01000003.1"/>
</dbReference>
<dbReference type="CDD" id="cd01948">
    <property type="entry name" value="EAL"/>
    <property type="match status" value="1"/>
</dbReference>
<dbReference type="SUPFAM" id="SSF141868">
    <property type="entry name" value="EAL domain-like"/>
    <property type="match status" value="1"/>
</dbReference>
<sequence>MRIPFRQKRADYGTYSYLEYFSYVTMQCIRSYRQFIELRKIVKKEQLTTYFQPIMDIQSGDCLGYEILNRPAFSQLFPHTDAFYEYIGTTNQVLAFEIFCRELSFKRYVEALQHSSVPAECHVFLNVHPDVLRDPNYRNGETLRQLHRYGLKPEQIVLEMTEKQAVEDFEAFEQVLSTYREQGFRIAIDDIGSGYSSLKAIVSLKPEFIKLDRSLIQHIDTRPDQQHMVKMLQEFARSSGTHMIAEGIERPEELLFLQQQQISYGQGYALGRPSRVLQHQNLDDIIKGTAPCPLRATGQ</sequence>
<keyword evidence="3" id="KW-1185">Reference proteome</keyword>
<evidence type="ECO:0000313" key="3">
    <source>
        <dbReference type="Proteomes" id="UP001185028"/>
    </source>
</evidence>
<dbReference type="PANTHER" id="PTHR33121:SF76">
    <property type="entry name" value="SIGNALING PROTEIN"/>
    <property type="match status" value="1"/>
</dbReference>
<dbReference type="Gene3D" id="3.20.20.450">
    <property type="entry name" value="EAL domain"/>
    <property type="match status" value="1"/>
</dbReference>
<dbReference type="SMART" id="SM00052">
    <property type="entry name" value="EAL"/>
    <property type="match status" value="1"/>
</dbReference>
<proteinExistence type="predicted"/>
<comment type="caution">
    <text evidence="2">The sequence shown here is derived from an EMBL/GenBank/DDBJ whole genome shotgun (WGS) entry which is preliminary data.</text>
</comment>
<reference evidence="2 3" key="1">
    <citation type="submission" date="2023-07" db="EMBL/GenBank/DDBJ databases">
        <title>Genomic Encyclopedia of Type Strains, Phase IV (KMG-IV): sequencing the most valuable type-strain genomes for metagenomic binning, comparative biology and taxonomic classification.</title>
        <authorList>
            <person name="Goeker M."/>
        </authorList>
    </citation>
    <scope>NUCLEOTIDE SEQUENCE [LARGE SCALE GENOMIC DNA]</scope>
    <source>
        <strain evidence="2 3">DSM 22170</strain>
    </source>
</reference>
<dbReference type="InterPro" id="IPR035919">
    <property type="entry name" value="EAL_sf"/>
</dbReference>
<evidence type="ECO:0000259" key="1">
    <source>
        <dbReference type="PROSITE" id="PS50883"/>
    </source>
</evidence>
<dbReference type="EMBL" id="JAVDQH010000001">
    <property type="protein sequence ID" value="MDR6242170.1"/>
    <property type="molecule type" value="Genomic_DNA"/>
</dbReference>
<organism evidence="2 3">
    <name type="scientific">Paenibacillus hunanensis</name>
    <dbReference type="NCBI Taxonomy" id="539262"/>
    <lineage>
        <taxon>Bacteria</taxon>
        <taxon>Bacillati</taxon>
        <taxon>Bacillota</taxon>
        <taxon>Bacilli</taxon>
        <taxon>Bacillales</taxon>
        <taxon>Paenibacillaceae</taxon>
        <taxon>Paenibacillus</taxon>
    </lineage>
</organism>